<dbReference type="RefSeq" id="WP_284233880.1">
    <property type="nucleotide sequence ID" value="NZ_BSUL01000001.1"/>
</dbReference>
<protein>
    <recommendedName>
        <fullName evidence="3">DivIVA domain-containing protein</fullName>
    </recommendedName>
</protein>
<dbReference type="NCBIfam" id="TIGR03544">
    <property type="entry name" value="DivI1A_domain"/>
    <property type="match status" value="2"/>
</dbReference>
<dbReference type="InterPro" id="IPR019932">
    <property type="entry name" value="CHP03543"/>
</dbReference>
<dbReference type="InterPro" id="IPR019933">
    <property type="entry name" value="DivIVA_domain"/>
</dbReference>
<comment type="caution">
    <text evidence="1">The sequence shown here is derived from an EMBL/GenBank/DDBJ whole genome shotgun (WGS) entry which is preliminary data.</text>
</comment>
<reference evidence="1 2" key="1">
    <citation type="journal article" date="2014" name="Int. J. Syst. Evol. Microbiol.">
        <title>Complete genome sequence of Corynebacterium casei LMG S-19264T (=DSM 44701T), isolated from a smear-ripened cheese.</title>
        <authorList>
            <consortium name="US DOE Joint Genome Institute (JGI-PGF)"/>
            <person name="Walter F."/>
            <person name="Albersmeier A."/>
            <person name="Kalinowski J."/>
            <person name="Ruckert C."/>
        </authorList>
    </citation>
    <scope>NUCLEOTIDE SEQUENCE [LARGE SCALE GENOMIC DNA]</scope>
    <source>
        <strain evidence="1 2">NBRC 112289</strain>
    </source>
</reference>
<dbReference type="Gene3D" id="6.10.250.660">
    <property type="match status" value="2"/>
</dbReference>
<accession>A0AA37XCC1</accession>
<sequence length="184" mass="21070">MTDTFPRVRKHERGYAAEEVEEFLARAREAYAAPRGEQTAIGAQQIRDTTFTIVRRGYSATHVDAALERLEDAFATRERERALHADEVGWYGDARGLAQIVLDRLSRPAGQRFARSSVFAQGYRRRDVDRFANRISRYLENGKPLNLEDVRTVTFRAQRGGYRERQVDYLLDSVVSVMLAVRAS</sequence>
<evidence type="ECO:0008006" key="3">
    <source>
        <dbReference type="Google" id="ProtNLM"/>
    </source>
</evidence>
<name>A0AA37XCC1_9MICO</name>
<proteinExistence type="predicted"/>
<gene>
    <name evidence="1" type="ORF">GCM10025874_28630</name>
</gene>
<evidence type="ECO:0000313" key="2">
    <source>
        <dbReference type="Proteomes" id="UP001157160"/>
    </source>
</evidence>
<dbReference type="Proteomes" id="UP001157160">
    <property type="component" value="Unassembled WGS sequence"/>
</dbReference>
<dbReference type="AlphaFoldDB" id="A0AA37XCC1"/>
<evidence type="ECO:0000313" key="1">
    <source>
        <dbReference type="EMBL" id="GMA29610.1"/>
    </source>
</evidence>
<keyword evidence="2" id="KW-1185">Reference proteome</keyword>
<organism evidence="1 2">
    <name type="scientific">Arenivirga flava</name>
    <dbReference type="NCBI Taxonomy" id="1930060"/>
    <lineage>
        <taxon>Bacteria</taxon>
        <taxon>Bacillati</taxon>
        <taxon>Actinomycetota</taxon>
        <taxon>Actinomycetes</taxon>
        <taxon>Micrococcales</taxon>
        <taxon>Microbacteriaceae</taxon>
        <taxon>Arenivirga</taxon>
    </lineage>
</organism>
<dbReference type="EMBL" id="BSUL01000001">
    <property type="protein sequence ID" value="GMA29610.1"/>
    <property type="molecule type" value="Genomic_DNA"/>
</dbReference>
<dbReference type="NCBIfam" id="TIGR03543">
    <property type="entry name" value="divI1A_rptt_fam"/>
    <property type="match status" value="1"/>
</dbReference>